<dbReference type="EMBL" id="CANL01000003">
    <property type="protein sequence ID" value="CCM62371.1"/>
    <property type="molecule type" value="Genomic_DNA"/>
</dbReference>
<gene>
    <name evidence="1" type="ORF">BN381_110037</name>
</gene>
<evidence type="ECO:0000313" key="2">
    <source>
        <dbReference type="Proteomes" id="UP000018291"/>
    </source>
</evidence>
<dbReference type="Proteomes" id="UP000018291">
    <property type="component" value="Unassembled WGS sequence"/>
</dbReference>
<reference evidence="1 2" key="1">
    <citation type="journal article" date="2013" name="ISME J.">
        <title>Metabolic model for the filamentous 'Candidatus Microthrix parvicella' based on genomic and metagenomic analyses.</title>
        <authorList>
            <person name="Jon McIlroy S."/>
            <person name="Kristiansen R."/>
            <person name="Albertsen M."/>
            <person name="Michael Karst S."/>
            <person name="Rossetti S."/>
            <person name="Lund Nielsen J."/>
            <person name="Tandoi V."/>
            <person name="James Seviour R."/>
            <person name="Nielsen P.H."/>
        </authorList>
    </citation>
    <scope>NUCLEOTIDE SEQUENCE [LARGE SCALE GENOMIC DNA]</scope>
    <source>
        <strain evidence="1 2">RN1</strain>
    </source>
</reference>
<name>R4YZC8_9ACTN</name>
<dbReference type="STRING" id="1229780.BN381_110037"/>
<keyword evidence="2" id="KW-1185">Reference proteome</keyword>
<evidence type="ECO:0000313" key="1">
    <source>
        <dbReference type="EMBL" id="CCM62371.1"/>
    </source>
</evidence>
<dbReference type="AlphaFoldDB" id="R4YZC8"/>
<accession>R4YZC8</accession>
<comment type="caution">
    <text evidence="1">The sequence shown here is derived from an EMBL/GenBank/DDBJ whole genome shotgun (WGS) entry which is preliminary data.</text>
</comment>
<dbReference type="HOGENOM" id="CLU_1851482_0_0_11"/>
<protein>
    <submittedName>
        <fullName evidence="1">Uncharacterized protein</fullName>
    </submittedName>
</protein>
<organism evidence="1 2">
    <name type="scientific">Candidatus Neomicrothrix parvicella RN1</name>
    <dbReference type="NCBI Taxonomy" id="1229780"/>
    <lineage>
        <taxon>Bacteria</taxon>
        <taxon>Bacillati</taxon>
        <taxon>Actinomycetota</taxon>
        <taxon>Acidimicrobiia</taxon>
        <taxon>Acidimicrobiales</taxon>
        <taxon>Microthrixaceae</taxon>
        <taxon>Candidatus Neomicrothrix</taxon>
    </lineage>
</organism>
<sequence length="138" mass="14394">MVAVAVVAFGGFLWFRHQQGVATDQAAVEAKAVAAELSTKFDAGSARPTPGAVAAELFDPERVTVTWPDVPGVQQYTYTAQDGLGDAAATRKARVAVVYVGRGRAPGWCFHVAYGDAGSADVEKRECPDGPGPVTGEK</sequence>
<proteinExistence type="predicted"/>